<accession>A0A1D9PAH8</accession>
<dbReference type="STRING" id="1306519.BIW12_09185"/>
<evidence type="ECO:0000313" key="1">
    <source>
        <dbReference type="EMBL" id="AOZ99600.1"/>
    </source>
</evidence>
<dbReference type="OrthoDB" id="1367698at2"/>
<dbReference type="EMBL" id="CP017774">
    <property type="protein sequence ID" value="AOZ99600.1"/>
    <property type="molecule type" value="Genomic_DNA"/>
</dbReference>
<dbReference type="AlphaFoldDB" id="A0A1D9PAH8"/>
<dbReference type="KEGG" id="fcm:BIW12_09185"/>
<protein>
    <submittedName>
        <fullName evidence="1">Uncharacterized protein</fullName>
    </submittedName>
</protein>
<organism evidence="1 2">
    <name type="scientific">Flavobacterium commune</name>
    <dbReference type="NCBI Taxonomy" id="1306519"/>
    <lineage>
        <taxon>Bacteria</taxon>
        <taxon>Pseudomonadati</taxon>
        <taxon>Bacteroidota</taxon>
        <taxon>Flavobacteriia</taxon>
        <taxon>Flavobacteriales</taxon>
        <taxon>Flavobacteriaceae</taxon>
        <taxon>Flavobacterium</taxon>
    </lineage>
</organism>
<name>A0A1D9PAH8_9FLAO</name>
<evidence type="ECO:0000313" key="2">
    <source>
        <dbReference type="Proteomes" id="UP000178198"/>
    </source>
</evidence>
<sequence length="120" mass="13143">MEKAKYDYETATVSLAINETVDSERIAIPDGTIVAIGAIIAGDTEDRIINLSLLQNNNEVVRPADVRFTQKNNGGSFLESMRPVDLPGGRPYEVKIVASAASTTKSVQIQIIFMIEKPKY</sequence>
<gene>
    <name evidence="1" type="ORF">BIW12_09185</name>
</gene>
<dbReference type="Proteomes" id="UP000178198">
    <property type="component" value="Chromosome"/>
</dbReference>
<keyword evidence="2" id="KW-1185">Reference proteome</keyword>
<dbReference type="RefSeq" id="WP_071184849.1">
    <property type="nucleotide sequence ID" value="NZ_CP017774.1"/>
</dbReference>
<reference evidence="1 2" key="1">
    <citation type="submission" date="2016-10" db="EMBL/GenBank/DDBJ databases">
        <title>Complete Genome Sequence of Flavobacterium sp. PK15.</title>
        <authorList>
            <person name="Ekwe A."/>
            <person name="Kim S.B."/>
        </authorList>
    </citation>
    <scope>NUCLEOTIDE SEQUENCE [LARGE SCALE GENOMIC DNA]</scope>
    <source>
        <strain evidence="1 2">PK15</strain>
    </source>
</reference>
<proteinExistence type="predicted"/>